<dbReference type="SMART" id="SM00326">
    <property type="entry name" value="SH3"/>
    <property type="match status" value="1"/>
</dbReference>
<dbReference type="Gene3D" id="2.30.30.40">
    <property type="entry name" value="SH3 Domains"/>
    <property type="match status" value="1"/>
</dbReference>
<dbReference type="Pfam" id="PF00018">
    <property type="entry name" value="SH3_1"/>
    <property type="match status" value="1"/>
</dbReference>
<sequence length="132" mass="14545">MPKLIQVARKSTGGTAPRVKLPMKRMPEPSSDDDQDILAELSDSEFLSDTSNPELTQEASHPRISPPPMTGVQAVTLDSWGGEGPDDLSFRAGEIIEITSEAEEYWWFGRNRAGKEGGFPPVYVKKIFHGDD</sequence>
<dbReference type="InterPro" id="IPR036028">
    <property type="entry name" value="SH3-like_dom_sf"/>
</dbReference>
<protein>
    <recommendedName>
        <fullName evidence="4">SH3 domain-containing protein</fullName>
    </recommendedName>
</protein>
<dbReference type="HOGENOM" id="CLU_119168_0_0_1"/>
<evidence type="ECO:0000259" key="4">
    <source>
        <dbReference type="PROSITE" id="PS50002"/>
    </source>
</evidence>
<dbReference type="Proteomes" id="UP000054217">
    <property type="component" value="Unassembled WGS sequence"/>
</dbReference>
<evidence type="ECO:0000313" key="5">
    <source>
        <dbReference type="EMBL" id="KIO14677.1"/>
    </source>
</evidence>
<dbReference type="AlphaFoldDB" id="A0A0C3KYT0"/>
<organism evidence="5 6">
    <name type="scientific">Pisolithus tinctorius Marx 270</name>
    <dbReference type="NCBI Taxonomy" id="870435"/>
    <lineage>
        <taxon>Eukaryota</taxon>
        <taxon>Fungi</taxon>
        <taxon>Dikarya</taxon>
        <taxon>Basidiomycota</taxon>
        <taxon>Agaricomycotina</taxon>
        <taxon>Agaricomycetes</taxon>
        <taxon>Agaricomycetidae</taxon>
        <taxon>Boletales</taxon>
        <taxon>Sclerodermatineae</taxon>
        <taxon>Pisolithaceae</taxon>
        <taxon>Pisolithus</taxon>
    </lineage>
</organism>
<feature type="region of interest" description="Disordered" evidence="3">
    <location>
        <begin position="1"/>
        <end position="71"/>
    </location>
</feature>
<proteinExistence type="predicted"/>
<evidence type="ECO:0000256" key="2">
    <source>
        <dbReference type="PROSITE-ProRule" id="PRU00192"/>
    </source>
</evidence>
<accession>A0A0C3KYT0</accession>
<dbReference type="PROSITE" id="PS50002">
    <property type="entry name" value="SH3"/>
    <property type="match status" value="1"/>
</dbReference>
<reference evidence="5 6" key="1">
    <citation type="submission" date="2014-04" db="EMBL/GenBank/DDBJ databases">
        <authorList>
            <consortium name="DOE Joint Genome Institute"/>
            <person name="Kuo A."/>
            <person name="Kohler A."/>
            <person name="Costa M.D."/>
            <person name="Nagy L.G."/>
            <person name="Floudas D."/>
            <person name="Copeland A."/>
            <person name="Barry K.W."/>
            <person name="Cichocki N."/>
            <person name="Veneault-Fourrey C."/>
            <person name="LaButti K."/>
            <person name="Lindquist E.A."/>
            <person name="Lipzen A."/>
            <person name="Lundell T."/>
            <person name="Morin E."/>
            <person name="Murat C."/>
            <person name="Sun H."/>
            <person name="Tunlid A."/>
            <person name="Henrissat B."/>
            <person name="Grigoriev I.V."/>
            <person name="Hibbett D.S."/>
            <person name="Martin F."/>
            <person name="Nordberg H.P."/>
            <person name="Cantor M.N."/>
            <person name="Hua S.X."/>
        </authorList>
    </citation>
    <scope>NUCLEOTIDE SEQUENCE [LARGE SCALE GENOMIC DNA]</scope>
    <source>
        <strain evidence="5 6">Marx 270</strain>
    </source>
</reference>
<dbReference type="EMBL" id="KN831944">
    <property type="protein sequence ID" value="KIO14677.1"/>
    <property type="molecule type" value="Genomic_DNA"/>
</dbReference>
<dbReference type="SUPFAM" id="SSF50044">
    <property type="entry name" value="SH3-domain"/>
    <property type="match status" value="1"/>
</dbReference>
<evidence type="ECO:0000256" key="1">
    <source>
        <dbReference type="ARBA" id="ARBA00022443"/>
    </source>
</evidence>
<evidence type="ECO:0000256" key="3">
    <source>
        <dbReference type="SAM" id="MobiDB-lite"/>
    </source>
</evidence>
<name>A0A0C3KYT0_PISTI</name>
<keyword evidence="1 2" id="KW-0728">SH3 domain</keyword>
<dbReference type="STRING" id="870435.A0A0C3KYT0"/>
<feature type="compositionally biased region" description="Polar residues" evidence="3">
    <location>
        <begin position="45"/>
        <end position="59"/>
    </location>
</feature>
<dbReference type="CDD" id="cd00174">
    <property type="entry name" value="SH3"/>
    <property type="match status" value="1"/>
</dbReference>
<keyword evidence="6" id="KW-1185">Reference proteome</keyword>
<dbReference type="InterPro" id="IPR001452">
    <property type="entry name" value="SH3_domain"/>
</dbReference>
<evidence type="ECO:0000313" key="6">
    <source>
        <dbReference type="Proteomes" id="UP000054217"/>
    </source>
</evidence>
<reference evidence="6" key="2">
    <citation type="submission" date="2015-01" db="EMBL/GenBank/DDBJ databases">
        <title>Evolutionary Origins and Diversification of the Mycorrhizal Mutualists.</title>
        <authorList>
            <consortium name="DOE Joint Genome Institute"/>
            <consortium name="Mycorrhizal Genomics Consortium"/>
            <person name="Kohler A."/>
            <person name="Kuo A."/>
            <person name="Nagy L.G."/>
            <person name="Floudas D."/>
            <person name="Copeland A."/>
            <person name="Barry K.W."/>
            <person name="Cichocki N."/>
            <person name="Veneault-Fourrey C."/>
            <person name="LaButti K."/>
            <person name="Lindquist E.A."/>
            <person name="Lipzen A."/>
            <person name="Lundell T."/>
            <person name="Morin E."/>
            <person name="Murat C."/>
            <person name="Riley R."/>
            <person name="Ohm R."/>
            <person name="Sun H."/>
            <person name="Tunlid A."/>
            <person name="Henrissat B."/>
            <person name="Grigoriev I.V."/>
            <person name="Hibbett D.S."/>
            <person name="Martin F."/>
        </authorList>
    </citation>
    <scope>NUCLEOTIDE SEQUENCE [LARGE SCALE GENOMIC DNA]</scope>
    <source>
        <strain evidence="6">Marx 270</strain>
    </source>
</reference>
<dbReference type="InParanoid" id="A0A0C3KYT0"/>
<dbReference type="PRINTS" id="PR00452">
    <property type="entry name" value="SH3DOMAIN"/>
</dbReference>
<feature type="domain" description="SH3" evidence="4">
    <location>
        <begin position="69"/>
        <end position="129"/>
    </location>
</feature>
<gene>
    <name evidence="5" type="ORF">M404DRAFT_181695</name>
</gene>
<dbReference type="OrthoDB" id="5983572at2759"/>